<dbReference type="GO" id="GO:0005635">
    <property type="term" value="C:nuclear envelope"/>
    <property type="evidence" value="ECO:0007669"/>
    <property type="project" value="TreeGrafter"/>
</dbReference>
<dbReference type="GO" id="GO:0005509">
    <property type="term" value="F:calcium ion binding"/>
    <property type="evidence" value="ECO:0007669"/>
    <property type="project" value="TreeGrafter"/>
</dbReference>
<dbReference type="Pfam" id="PF01735">
    <property type="entry name" value="PLA2_B"/>
    <property type="match status" value="1"/>
</dbReference>
<evidence type="ECO:0000313" key="6">
    <source>
        <dbReference type="Proteomes" id="UP001178508"/>
    </source>
</evidence>
<dbReference type="PANTHER" id="PTHR10728:SF39">
    <property type="entry name" value="CYTOSOLIC PHOSPHOLIPASE A2 GAMMA"/>
    <property type="match status" value="1"/>
</dbReference>
<dbReference type="EMBL" id="OY660879">
    <property type="protein sequence ID" value="CAJ1076659.1"/>
    <property type="molecule type" value="Genomic_DNA"/>
</dbReference>
<evidence type="ECO:0000313" key="5">
    <source>
        <dbReference type="EMBL" id="CAJ1076659.1"/>
    </source>
</evidence>
<keyword evidence="3" id="KW-0442">Lipid degradation</keyword>
<dbReference type="Proteomes" id="UP001178508">
    <property type="component" value="Chromosome 16"/>
</dbReference>
<organism evidence="5 6">
    <name type="scientific">Xyrichtys novacula</name>
    <name type="common">Pearly razorfish</name>
    <name type="synonym">Hemipteronotus novacula</name>
    <dbReference type="NCBI Taxonomy" id="13765"/>
    <lineage>
        <taxon>Eukaryota</taxon>
        <taxon>Metazoa</taxon>
        <taxon>Chordata</taxon>
        <taxon>Craniata</taxon>
        <taxon>Vertebrata</taxon>
        <taxon>Euteleostomi</taxon>
        <taxon>Actinopterygii</taxon>
        <taxon>Neopterygii</taxon>
        <taxon>Teleostei</taxon>
        <taxon>Neoteleostei</taxon>
        <taxon>Acanthomorphata</taxon>
        <taxon>Eupercaria</taxon>
        <taxon>Labriformes</taxon>
        <taxon>Labridae</taxon>
        <taxon>Xyrichtys</taxon>
    </lineage>
</organism>
<dbReference type="GO" id="GO:0005654">
    <property type="term" value="C:nucleoplasm"/>
    <property type="evidence" value="ECO:0007669"/>
    <property type="project" value="TreeGrafter"/>
</dbReference>
<evidence type="ECO:0000256" key="2">
    <source>
        <dbReference type="ARBA" id="ARBA00023098"/>
    </source>
</evidence>
<dbReference type="InterPro" id="IPR002642">
    <property type="entry name" value="LysoPLipase_cat_dom"/>
</dbReference>
<gene>
    <name evidence="5" type="ORF">XNOV1_A032467</name>
</gene>
<dbReference type="Gene3D" id="3.40.1090.10">
    <property type="entry name" value="Cytosolic phospholipase A2 catalytic domain"/>
    <property type="match status" value="1"/>
</dbReference>
<evidence type="ECO:0000256" key="3">
    <source>
        <dbReference type="PROSITE-ProRule" id="PRU00555"/>
    </source>
</evidence>
<keyword evidence="6" id="KW-1185">Reference proteome</keyword>
<reference evidence="5" key="1">
    <citation type="submission" date="2023-08" db="EMBL/GenBank/DDBJ databases">
        <authorList>
            <person name="Alioto T."/>
            <person name="Alioto T."/>
            <person name="Gomez Garrido J."/>
        </authorList>
    </citation>
    <scope>NUCLEOTIDE SEQUENCE</scope>
</reference>
<dbReference type="SMART" id="SM00022">
    <property type="entry name" value="PLAc"/>
    <property type="match status" value="1"/>
</dbReference>
<dbReference type="GO" id="GO:0005544">
    <property type="term" value="F:calcium-dependent phospholipid binding"/>
    <property type="evidence" value="ECO:0007669"/>
    <property type="project" value="TreeGrafter"/>
</dbReference>
<dbReference type="GO" id="GO:0005829">
    <property type="term" value="C:cytosol"/>
    <property type="evidence" value="ECO:0007669"/>
    <property type="project" value="TreeGrafter"/>
</dbReference>
<dbReference type="PROSITE" id="PS51210">
    <property type="entry name" value="PLA2C"/>
    <property type="match status" value="1"/>
</dbReference>
<keyword evidence="2 3" id="KW-0443">Lipid metabolism</keyword>
<protein>
    <submittedName>
        <fullName evidence="5">Cytosolic phospholipase A2 gamma-like</fullName>
    </submittedName>
</protein>
<dbReference type="GO" id="GO:0047498">
    <property type="term" value="F:calcium-dependent phospholipase A2 activity"/>
    <property type="evidence" value="ECO:0007669"/>
    <property type="project" value="TreeGrafter"/>
</dbReference>
<evidence type="ECO:0000259" key="4">
    <source>
        <dbReference type="PROSITE" id="PS51210"/>
    </source>
</evidence>
<feature type="domain" description="PLA2c" evidence="4">
    <location>
        <begin position="4"/>
        <end position="539"/>
    </location>
</feature>
<dbReference type="AlphaFoldDB" id="A0AAV1GVP1"/>
<evidence type="ECO:0000256" key="1">
    <source>
        <dbReference type="ARBA" id="ARBA00022801"/>
    </source>
</evidence>
<accession>A0AAV1GVP1</accession>
<dbReference type="PANTHER" id="PTHR10728">
    <property type="entry name" value="CYTOSOLIC PHOSPHOLIPASE A2"/>
    <property type="match status" value="1"/>
</dbReference>
<dbReference type="SUPFAM" id="SSF52151">
    <property type="entry name" value="FabD/lysophospholipase-like"/>
    <property type="match status" value="1"/>
</dbReference>
<proteinExistence type="predicted"/>
<name>A0AAV1GVP1_XYRNO</name>
<keyword evidence="1 3" id="KW-0378">Hydrolase</keyword>
<dbReference type="InterPro" id="IPR016035">
    <property type="entry name" value="Acyl_Trfase/lysoPLipase"/>
</dbReference>
<sequence>MERAMTASEKSIRDTQRVCAGEEEYVHKRKKIVLESLRSLGINCAEDSVPRIAVLGSGGGERAAMSLLGSLHQMEKDGLLNSVLYLAGISGSTWSMAYLYGDPEWSTKMDKAISKLLDSEVDVHEALVWLNKRVDDEDFSLTDIWGLVTSAGIMKQMELWHPSDEVYKKPTNPYPVYCAIEKHFYRDGPPEGKWFEMSPHESGFTELGLFVETSLLGSKFESGRLVEMLPEMDMVKLQGILGSALASEGKIREFIYNHMQKYVHEAHESVHHAFHKFTSIFKSLVADLKAVVHLGEQTESNDVVMEVQSGCLDDKEAHYHQECQNLICVVEERKENLEEGHLKSFYVFVKKALHLIMKWEWGTTNNFLYKYQHSSMPKKLTSMEDIHLMDAGILMNVPYPPFLGEKRDIDLIIAPEYSAGNLFETLTLARDYAKELKKPFPDIPDKVLEEKDWPKDLYVFDGKEKAPTIVYLPLFNNKNCKDADEIKARMTEFSTFRGPLSKDEIRTLIETSKENIKRNKENIMEEIKKAAQRRNNKQK</sequence>
<dbReference type="GO" id="GO:0046475">
    <property type="term" value="P:glycerophospholipid catabolic process"/>
    <property type="evidence" value="ECO:0007669"/>
    <property type="project" value="TreeGrafter"/>
</dbReference>